<comment type="similarity">
    <text evidence="1 7">Belongs to the phospholipase B-like family.</text>
</comment>
<sequence length="496" mass="57434">MDTHLLYQTEGEVCDNKIATGKYINNVNTTGWGNLEIETFKGFEPEIQAYAAGVLEGILTELQIRYHYMNTVQGMCKGFKTYCRKLYSYLSKNMDWIHSQVLEKPKTDIYWRQQFASRSPTYSSCNCQEELFDLTKFLQKKPDKEHDDPDPGKCSGLVKVTDGNKDLLMSHVAMSGYNTMNRVLKMYKFSFDEEFVPGHTYSFSGYAGALASADDYTLVSSGLLSIETTISVFNTSLYSDKYIKPEGQLHCWVRSIIANQLARTGKEWTDIFARYNSGTYNNQWTVLDYKLFKPGQELPNNDLLWILEQVPGYTMSRDVTWFLRKYRYWPSYNIPFLNKISRLSMFDVKAQENDWWRWGYCPRARIFHRDHHKVVDLDSLKDLMRYNDYTHDDFSKCTCSPPYTAEAAISTRGDLNDPNGTYALSGMGFRNHGSLDYKGTNYALFQKLRFQAIGGPTYDPLPAFDWRTTKVKANHFGQPDLWNFKPLSLIGKMKLV</sequence>
<evidence type="ECO:0000256" key="7">
    <source>
        <dbReference type="RuleBase" id="RU364138"/>
    </source>
</evidence>
<dbReference type="InterPro" id="IPR007000">
    <property type="entry name" value="PLipase_B-like"/>
</dbReference>
<evidence type="ECO:0000256" key="3">
    <source>
        <dbReference type="ARBA" id="ARBA00022801"/>
    </source>
</evidence>
<reference evidence="9" key="1">
    <citation type="submission" date="2022-11" db="UniProtKB">
        <authorList>
            <consortium name="WormBaseParasite"/>
        </authorList>
    </citation>
    <scope>IDENTIFICATION</scope>
</reference>
<dbReference type="WBParaSite" id="jg13380">
    <property type="protein sequence ID" value="jg13380"/>
    <property type="gene ID" value="jg13380"/>
</dbReference>
<dbReference type="PANTHER" id="PTHR12370">
    <property type="entry name" value="PHOSPHOLIPASE B-RELATED"/>
    <property type="match status" value="1"/>
</dbReference>
<dbReference type="Pfam" id="PF04916">
    <property type="entry name" value="Phospholip_B"/>
    <property type="match status" value="2"/>
</dbReference>
<evidence type="ECO:0000256" key="5">
    <source>
        <dbReference type="ARBA" id="ARBA00023098"/>
    </source>
</evidence>
<keyword evidence="4 7" id="KW-0442">Lipid degradation</keyword>
<keyword evidence="5 7" id="KW-0443">Lipid metabolism</keyword>
<dbReference type="Proteomes" id="UP000887574">
    <property type="component" value="Unplaced"/>
</dbReference>
<protein>
    <recommendedName>
        <fullName evidence="7">Phospholipase B-like</fullName>
        <ecNumber evidence="7">3.1.1.-</ecNumber>
    </recommendedName>
</protein>
<dbReference type="AlphaFoldDB" id="A0A915CXR7"/>
<dbReference type="EC" id="3.1.1.-" evidence="7"/>
<name>A0A915CXR7_9BILA</name>
<dbReference type="GO" id="GO:0009395">
    <property type="term" value="P:phospholipid catabolic process"/>
    <property type="evidence" value="ECO:0007669"/>
    <property type="project" value="TreeGrafter"/>
</dbReference>
<evidence type="ECO:0000256" key="4">
    <source>
        <dbReference type="ARBA" id="ARBA00022963"/>
    </source>
</evidence>
<evidence type="ECO:0000256" key="1">
    <source>
        <dbReference type="ARBA" id="ARBA00007835"/>
    </source>
</evidence>
<evidence type="ECO:0000256" key="6">
    <source>
        <dbReference type="ARBA" id="ARBA00023180"/>
    </source>
</evidence>
<dbReference type="PANTHER" id="PTHR12370:SF8">
    <property type="entry name" value="PHOSPHOLIPASE B-LIKE 3-RELATED"/>
    <property type="match status" value="1"/>
</dbReference>
<dbReference type="GO" id="GO:0005576">
    <property type="term" value="C:extracellular region"/>
    <property type="evidence" value="ECO:0007669"/>
    <property type="project" value="TreeGrafter"/>
</dbReference>
<keyword evidence="6" id="KW-0325">Glycoprotein</keyword>
<evidence type="ECO:0000313" key="9">
    <source>
        <dbReference type="WBParaSite" id="jg13380"/>
    </source>
</evidence>
<organism evidence="8 9">
    <name type="scientific">Ditylenchus dipsaci</name>
    <dbReference type="NCBI Taxonomy" id="166011"/>
    <lineage>
        <taxon>Eukaryota</taxon>
        <taxon>Metazoa</taxon>
        <taxon>Ecdysozoa</taxon>
        <taxon>Nematoda</taxon>
        <taxon>Chromadorea</taxon>
        <taxon>Rhabditida</taxon>
        <taxon>Tylenchina</taxon>
        <taxon>Tylenchomorpha</taxon>
        <taxon>Sphaerularioidea</taxon>
        <taxon>Anguinidae</taxon>
        <taxon>Anguininae</taxon>
        <taxon>Ditylenchus</taxon>
    </lineage>
</organism>
<dbReference type="GO" id="GO:0004620">
    <property type="term" value="F:phospholipase activity"/>
    <property type="evidence" value="ECO:0007669"/>
    <property type="project" value="InterPro"/>
</dbReference>
<dbReference type="Gene3D" id="3.60.60.30">
    <property type="match status" value="2"/>
</dbReference>
<evidence type="ECO:0000313" key="8">
    <source>
        <dbReference type="Proteomes" id="UP000887574"/>
    </source>
</evidence>
<evidence type="ECO:0000256" key="2">
    <source>
        <dbReference type="ARBA" id="ARBA00022729"/>
    </source>
</evidence>
<keyword evidence="8" id="KW-1185">Reference proteome</keyword>
<keyword evidence="2" id="KW-0732">Signal</keyword>
<keyword evidence="3 7" id="KW-0378">Hydrolase</keyword>
<accession>A0A915CXR7</accession>
<proteinExistence type="inferred from homology"/>
<comment type="function">
    <text evidence="7">Putative phospholipase.</text>
</comment>